<evidence type="ECO:0000313" key="1">
    <source>
        <dbReference type="EMBL" id="KRY87504.1"/>
    </source>
</evidence>
<dbReference type="Proteomes" id="UP000054995">
    <property type="component" value="Unassembled WGS sequence"/>
</dbReference>
<comment type="caution">
    <text evidence="1">The sequence shown here is derived from an EMBL/GenBank/DDBJ whole genome shotgun (WGS) entry which is preliminary data.</text>
</comment>
<dbReference type="EMBL" id="JYDT01000054">
    <property type="protein sequence ID" value="KRY87504.1"/>
    <property type="molecule type" value="Genomic_DNA"/>
</dbReference>
<gene>
    <name evidence="1" type="ORF">T4D_11556</name>
</gene>
<protein>
    <submittedName>
        <fullName evidence="1">Uncharacterized protein</fullName>
    </submittedName>
</protein>
<dbReference type="AlphaFoldDB" id="A0A0V1FNA5"/>
<evidence type="ECO:0000313" key="2">
    <source>
        <dbReference type="Proteomes" id="UP000054995"/>
    </source>
</evidence>
<reference evidence="1 2" key="1">
    <citation type="submission" date="2015-01" db="EMBL/GenBank/DDBJ databases">
        <title>Evolution of Trichinella species and genotypes.</title>
        <authorList>
            <person name="Korhonen P.K."/>
            <person name="Edoardo P."/>
            <person name="Giuseppe L.R."/>
            <person name="Gasser R.B."/>
        </authorList>
    </citation>
    <scope>NUCLEOTIDE SEQUENCE [LARGE SCALE GENOMIC DNA]</scope>
    <source>
        <strain evidence="1">ISS470</strain>
    </source>
</reference>
<keyword evidence="2" id="KW-1185">Reference proteome</keyword>
<accession>A0A0V1FNA5</accession>
<proteinExistence type="predicted"/>
<name>A0A0V1FNA5_TRIPS</name>
<sequence length="34" mass="3632">LAATMAESAGQCARCGVLKQSRREFSKAHLVKAL</sequence>
<organism evidence="1 2">
    <name type="scientific">Trichinella pseudospiralis</name>
    <name type="common">Parasitic roundworm</name>
    <dbReference type="NCBI Taxonomy" id="6337"/>
    <lineage>
        <taxon>Eukaryota</taxon>
        <taxon>Metazoa</taxon>
        <taxon>Ecdysozoa</taxon>
        <taxon>Nematoda</taxon>
        <taxon>Enoplea</taxon>
        <taxon>Dorylaimia</taxon>
        <taxon>Trichinellida</taxon>
        <taxon>Trichinellidae</taxon>
        <taxon>Trichinella</taxon>
    </lineage>
</organism>
<feature type="non-terminal residue" evidence="1">
    <location>
        <position position="1"/>
    </location>
</feature>